<dbReference type="RefSeq" id="WP_099620804.1">
    <property type="nucleotide sequence ID" value="NZ_CP024201.1"/>
</dbReference>
<proteinExistence type="predicted"/>
<dbReference type="OrthoDB" id="54411at2"/>
<dbReference type="SUPFAM" id="SSF48452">
    <property type="entry name" value="TPR-like"/>
    <property type="match status" value="1"/>
</dbReference>
<dbReference type="InterPro" id="IPR011990">
    <property type="entry name" value="TPR-like_helical_dom_sf"/>
</dbReference>
<dbReference type="Gene3D" id="1.10.10.10">
    <property type="entry name" value="Winged helix-like DNA-binding domain superfamily/Winged helix DNA-binding domain"/>
    <property type="match status" value="1"/>
</dbReference>
<organism evidence="6 7">
    <name type="scientific">Caulobacter mirabilis</name>
    <dbReference type="NCBI Taxonomy" id="69666"/>
    <lineage>
        <taxon>Bacteria</taxon>
        <taxon>Pseudomonadati</taxon>
        <taxon>Pseudomonadota</taxon>
        <taxon>Alphaproteobacteria</taxon>
        <taxon>Caulobacterales</taxon>
        <taxon>Caulobacteraceae</taxon>
        <taxon>Caulobacter</taxon>
    </lineage>
</organism>
<dbReference type="SMART" id="SM00028">
    <property type="entry name" value="TPR"/>
    <property type="match status" value="2"/>
</dbReference>
<feature type="DNA-binding region" description="OmpR/PhoB-type" evidence="3">
    <location>
        <begin position="4"/>
        <end position="102"/>
    </location>
</feature>
<keyword evidence="4" id="KW-1133">Transmembrane helix</keyword>
<dbReference type="GO" id="GO:0000160">
    <property type="term" value="P:phosphorelay signal transduction system"/>
    <property type="evidence" value="ECO:0007669"/>
    <property type="project" value="InterPro"/>
</dbReference>
<evidence type="ECO:0000313" key="6">
    <source>
        <dbReference type="EMBL" id="ATQ41548.1"/>
    </source>
</evidence>
<keyword evidence="4" id="KW-0472">Membrane</keyword>
<dbReference type="InterPro" id="IPR036388">
    <property type="entry name" value="WH-like_DNA-bd_sf"/>
</dbReference>
<dbReference type="PROSITE" id="PS50005">
    <property type="entry name" value="TPR"/>
    <property type="match status" value="1"/>
</dbReference>
<accession>A0A2D2AU59</accession>
<keyword evidence="4" id="KW-0812">Transmembrane</keyword>
<feature type="transmembrane region" description="Helical" evidence="4">
    <location>
        <begin position="117"/>
        <end position="137"/>
    </location>
</feature>
<evidence type="ECO:0000256" key="2">
    <source>
        <dbReference type="PROSITE-ProRule" id="PRU00339"/>
    </source>
</evidence>
<keyword evidence="2" id="KW-0802">TPR repeat</keyword>
<dbReference type="Gene3D" id="1.25.40.10">
    <property type="entry name" value="Tetratricopeptide repeat domain"/>
    <property type="match status" value="1"/>
</dbReference>
<evidence type="ECO:0000256" key="1">
    <source>
        <dbReference type="ARBA" id="ARBA00023125"/>
    </source>
</evidence>
<dbReference type="Pfam" id="PF13432">
    <property type="entry name" value="TPR_16"/>
    <property type="match status" value="2"/>
</dbReference>
<feature type="repeat" description="TPR" evidence="2">
    <location>
        <begin position="251"/>
        <end position="284"/>
    </location>
</feature>
<dbReference type="InterPro" id="IPR001867">
    <property type="entry name" value="OmpR/PhoB-type_DNA-bd"/>
</dbReference>
<keyword evidence="7" id="KW-1185">Reference proteome</keyword>
<dbReference type="InterPro" id="IPR019734">
    <property type="entry name" value="TPR_rpt"/>
</dbReference>
<feature type="domain" description="OmpR/PhoB-type" evidence="5">
    <location>
        <begin position="4"/>
        <end position="102"/>
    </location>
</feature>
<dbReference type="AlphaFoldDB" id="A0A2D2AU59"/>
<dbReference type="KEGG" id="cmb:CSW64_03530"/>
<dbReference type="PROSITE" id="PS51755">
    <property type="entry name" value="OMPR_PHOB"/>
    <property type="match status" value="1"/>
</dbReference>
<dbReference type="PANTHER" id="PTHR47691:SF3">
    <property type="entry name" value="HTH-TYPE TRANSCRIPTIONAL REGULATOR RV0890C-RELATED"/>
    <property type="match status" value="1"/>
</dbReference>
<evidence type="ECO:0000259" key="5">
    <source>
        <dbReference type="PROSITE" id="PS51755"/>
    </source>
</evidence>
<gene>
    <name evidence="6" type="ORF">CSW64_03530</name>
</gene>
<dbReference type="InterPro" id="IPR016032">
    <property type="entry name" value="Sig_transdc_resp-reg_C-effctor"/>
</dbReference>
<dbReference type="GO" id="GO:0003677">
    <property type="term" value="F:DNA binding"/>
    <property type="evidence" value="ECO:0007669"/>
    <property type="project" value="UniProtKB-UniRule"/>
</dbReference>
<dbReference type="CDD" id="cd00383">
    <property type="entry name" value="trans_reg_C"/>
    <property type="match status" value="1"/>
</dbReference>
<keyword evidence="1 3" id="KW-0238">DNA-binding</keyword>
<name>A0A2D2AU59_9CAUL</name>
<reference evidence="6 7" key="1">
    <citation type="submission" date="2017-10" db="EMBL/GenBank/DDBJ databases">
        <title>Genome sequence of Caulobacter mirabilis FWC38.</title>
        <authorList>
            <person name="Fiebig A."/>
            <person name="Crosson S."/>
        </authorList>
    </citation>
    <scope>NUCLEOTIDE SEQUENCE [LARGE SCALE GENOMIC DNA]</scope>
    <source>
        <strain evidence="6 7">FWC 38</strain>
    </source>
</reference>
<dbReference type="Proteomes" id="UP000228945">
    <property type="component" value="Chromosome"/>
</dbReference>
<sequence>MTQSTSIRIGEWRADRLSGRLSGPTGEVAVEPKVMDLLFLLAERPGEVIPREILFERLWPGVVVGEDTLARCVSKLRRALGDAPKTPRYIETISKRGYRLLAPEAAPVAVSKPKPRWIVLAVVAAVLFAVVGVGVVWRGQAARTAESARLTGLADDFYFQYTRADNEAAIALYERVIAADPRYAPAQAGLANALVQRVVRWPEGPERPEIGRTDLRQALASGRTRTPQARRILTRALELAEGAVRLEPDDAGVQRALGFVRSAGGDFAGATEAYRRAVALDPDAWGALINLGDVADIQGRDAEALADFERAYDAMTRVADREPTRVRPWRAELGVVIADRHARAGRGQQAELWYRRVLAYAPLHRTATAGLAAVLARSGDAAGARRLCVALVERTGPEPGCAPYL</sequence>
<dbReference type="SUPFAM" id="SSF46894">
    <property type="entry name" value="C-terminal effector domain of the bipartite response regulators"/>
    <property type="match status" value="1"/>
</dbReference>
<evidence type="ECO:0000313" key="7">
    <source>
        <dbReference type="Proteomes" id="UP000228945"/>
    </source>
</evidence>
<evidence type="ECO:0000256" key="4">
    <source>
        <dbReference type="SAM" id="Phobius"/>
    </source>
</evidence>
<dbReference type="PANTHER" id="PTHR47691">
    <property type="entry name" value="REGULATOR-RELATED"/>
    <property type="match status" value="1"/>
</dbReference>
<protein>
    <recommendedName>
        <fullName evidence="5">OmpR/PhoB-type domain-containing protein</fullName>
    </recommendedName>
</protein>
<dbReference type="Pfam" id="PF00486">
    <property type="entry name" value="Trans_reg_C"/>
    <property type="match status" value="1"/>
</dbReference>
<evidence type="ECO:0000256" key="3">
    <source>
        <dbReference type="PROSITE-ProRule" id="PRU01091"/>
    </source>
</evidence>
<dbReference type="SMART" id="SM00862">
    <property type="entry name" value="Trans_reg_C"/>
    <property type="match status" value="1"/>
</dbReference>
<dbReference type="EMBL" id="CP024201">
    <property type="protein sequence ID" value="ATQ41548.1"/>
    <property type="molecule type" value="Genomic_DNA"/>
</dbReference>
<dbReference type="GO" id="GO:0006355">
    <property type="term" value="P:regulation of DNA-templated transcription"/>
    <property type="evidence" value="ECO:0007669"/>
    <property type="project" value="InterPro"/>
</dbReference>